<feature type="compositionally biased region" description="Basic residues" evidence="1">
    <location>
        <begin position="25"/>
        <end position="35"/>
    </location>
</feature>
<protein>
    <submittedName>
        <fullName evidence="2">Uncharacterized protein</fullName>
    </submittedName>
</protein>
<keyword evidence="3" id="KW-1185">Reference proteome</keyword>
<sequence>MSDQQKRLLKGVAEVFPTAEPAKAPMKRPSGRPRKGVQQVGDVLDSSQAGVHHRTAEPSVRDACWIWCLLQ</sequence>
<proteinExistence type="predicted"/>
<accession>A0A484N9K3</accession>
<evidence type="ECO:0000313" key="3">
    <source>
        <dbReference type="Proteomes" id="UP000595140"/>
    </source>
</evidence>
<evidence type="ECO:0000256" key="1">
    <source>
        <dbReference type="SAM" id="MobiDB-lite"/>
    </source>
</evidence>
<dbReference type="AlphaFoldDB" id="A0A484N9K3"/>
<dbReference type="Proteomes" id="UP000595140">
    <property type="component" value="Unassembled WGS sequence"/>
</dbReference>
<dbReference type="EMBL" id="OOIL02006555">
    <property type="protein sequence ID" value="VFQ97740.1"/>
    <property type="molecule type" value="Genomic_DNA"/>
</dbReference>
<reference evidence="2 3" key="1">
    <citation type="submission" date="2018-04" db="EMBL/GenBank/DDBJ databases">
        <authorList>
            <person name="Vogel A."/>
        </authorList>
    </citation>
    <scope>NUCLEOTIDE SEQUENCE [LARGE SCALE GENOMIC DNA]</scope>
</reference>
<name>A0A484N9K3_9ASTE</name>
<organism evidence="2 3">
    <name type="scientific">Cuscuta campestris</name>
    <dbReference type="NCBI Taxonomy" id="132261"/>
    <lineage>
        <taxon>Eukaryota</taxon>
        <taxon>Viridiplantae</taxon>
        <taxon>Streptophyta</taxon>
        <taxon>Embryophyta</taxon>
        <taxon>Tracheophyta</taxon>
        <taxon>Spermatophyta</taxon>
        <taxon>Magnoliopsida</taxon>
        <taxon>eudicotyledons</taxon>
        <taxon>Gunneridae</taxon>
        <taxon>Pentapetalae</taxon>
        <taxon>asterids</taxon>
        <taxon>lamiids</taxon>
        <taxon>Solanales</taxon>
        <taxon>Convolvulaceae</taxon>
        <taxon>Cuscuteae</taxon>
        <taxon>Cuscuta</taxon>
        <taxon>Cuscuta subgen. Grammica</taxon>
        <taxon>Cuscuta sect. Cleistogrammica</taxon>
    </lineage>
</organism>
<evidence type="ECO:0000313" key="2">
    <source>
        <dbReference type="EMBL" id="VFQ97740.1"/>
    </source>
</evidence>
<feature type="region of interest" description="Disordered" evidence="1">
    <location>
        <begin position="17"/>
        <end position="40"/>
    </location>
</feature>
<gene>
    <name evidence="2" type="ORF">CCAM_LOCUS39516</name>
</gene>